<gene>
    <name evidence="1" type="ORF">D1093_03870</name>
</gene>
<organism evidence="1 2">
    <name type="scientific">Bartonella kosoyi</name>
    <dbReference type="NCBI Taxonomy" id="2133959"/>
    <lineage>
        <taxon>Bacteria</taxon>
        <taxon>Pseudomonadati</taxon>
        <taxon>Pseudomonadota</taxon>
        <taxon>Alphaproteobacteria</taxon>
        <taxon>Hyphomicrobiales</taxon>
        <taxon>Bartonellaceae</taxon>
        <taxon>Bartonella</taxon>
    </lineage>
</organism>
<keyword evidence="2" id="KW-1185">Reference proteome</keyword>
<dbReference type="EMBL" id="CP031843">
    <property type="protein sequence ID" value="QEE08789.1"/>
    <property type="molecule type" value="Genomic_DNA"/>
</dbReference>
<name>A0A5B9CVP9_9HYPH</name>
<proteinExistence type="predicted"/>
<dbReference type="Proteomes" id="UP000321940">
    <property type="component" value="Chromosome"/>
</dbReference>
<dbReference type="KEGG" id="bky:D1093_03870"/>
<sequence>MKKILQLLSAIVLLNSAGCVSKPPPSTLALWEKPGVNKSVVQQALSKCGWKPIYASSENMDSRASEFAAIYECMTKAGYRYKLQDSKGIYFSSAPRSNSFLVNLMIAGYQQIMDNDTFGVTNSTKQEQDLMLRLENDKKRQKIKKALKK</sequence>
<evidence type="ECO:0000313" key="1">
    <source>
        <dbReference type="EMBL" id="QEE08789.1"/>
    </source>
</evidence>
<evidence type="ECO:0000313" key="2">
    <source>
        <dbReference type="Proteomes" id="UP000321940"/>
    </source>
</evidence>
<reference evidence="1 2" key="1">
    <citation type="journal article" date="2020" name="Int. J. Syst. Evol. Microbiol.">
        <title>Bartonella kosoyi sp. nov. and Bartonella krasnovii sp. nov., two novel species closely related to the zoonotic Bartonella elizabethae, isolated from black rats and wild desert rodent-fleas.</title>
        <authorList>
            <person name="Gutierrez R."/>
            <person name="Shalit T."/>
            <person name="Markus B."/>
            <person name="Yuan C."/>
            <person name="Nachum-Biala Y."/>
            <person name="Elad D."/>
            <person name="Harrus S."/>
        </authorList>
    </citation>
    <scope>NUCLEOTIDE SEQUENCE [LARGE SCALE GENOMIC DNA]</scope>
    <source>
        <strain evidence="1 2">Tel Aviv</strain>
    </source>
</reference>
<dbReference type="AlphaFoldDB" id="A0A5B9CVP9"/>
<accession>A0A5B9CVP9</accession>
<dbReference type="RefSeq" id="WP_120100778.1">
    <property type="nucleotide sequence ID" value="NZ_CP031843.2"/>
</dbReference>
<protein>
    <submittedName>
        <fullName evidence="1">Phage protein</fullName>
    </submittedName>
</protein>